<accession>A0A8X7CS08</accession>
<evidence type="ECO:0000313" key="2">
    <source>
        <dbReference type="Proteomes" id="UP000886998"/>
    </source>
</evidence>
<dbReference type="EMBL" id="BMAV01023173">
    <property type="protein sequence ID" value="GFY78756.1"/>
    <property type="molecule type" value="Genomic_DNA"/>
</dbReference>
<name>A0A8X7CS08_9ARAC</name>
<organism evidence="1 2">
    <name type="scientific">Trichonephila inaurata madagascariensis</name>
    <dbReference type="NCBI Taxonomy" id="2747483"/>
    <lineage>
        <taxon>Eukaryota</taxon>
        <taxon>Metazoa</taxon>
        <taxon>Ecdysozoa</taxon>
        <taxon>Arthropoda</taxon>
        <taxon>Chelicerata</taxon>
        <taxon>Arachnida</taxon>
        <taxon>Araneae</taxon>
        <taxon>Araneomorphae</taxon>
        <taxon>Entelegynae</taxon>
        <taxon>Araneoidea</taxon>
        <taxon>Nephilidae</taxon>
        <taxon>Trichonephila</taxon>
        <taxon>Trichonephila inaurata</taxon>
    </lineage>
</organism>
<dbReference type="AlphaFoldDB" id="A0A8X7CS08"/>
<reference evidence="1" key="1">
    <citation type="submission" date="2020-08" db="EMBL/GenBank/DDBJ databases">
        <title>Multicomponent nature underlies the extraordinary mechanical properties of spider dragline silk.</title>
        <authorList>
            <person name="Kono N."/>
            <person name="Nakamura H."/>
            <person name="Mori M."/>
            <person name="Yoshida Y."/>
            <person name="Ohtoshi R."/>
            <person name="Malay A.D."/>
            <person name="Moran D.A.P."/>
            <person name="Tomita M."/>
            <person name="Numata K."/>
            <person name="Arakawa K."/>
        </authorList>
    </citation>
    <scope>NUCLEOTIDE SEQUENCE</scope>
</reference>
<gene>
    <name evidence="1" type="ORF">TNIN_465241</name>
</gene>
<dbReference type="Proteomes" id="UP000886998">
    <property type="component" value="Unassembled WGS sequence"/>
</dbReference>
<sequence length="111" mass="12388">MFFKSLTKMSPLMSIKGHSDSLVHSLRSEHPGYSYLGYPSGSIGSCFLADCCREPLHTLPTSMPGRGGKLTRISWLKAVNYKNITQTVGNRIKRDPFLVFLLKGYPSYTSI</sequence>
<protein>
    <submittedName>
        <fullName evidence="1">Uncharacterized protein</fullName>
    </submittedName>
</protein>
<keyword evidence="2" id="KW-1185">Reference proteome</keyword>
<proteinExistence type="predicted"/>
<comment type="caution">
    <text evidence="1">The sequence shown here is derived from an EMBL/GenBank/DDBJ whole genome shotgun (WGS) entry which is preliminary data.</text>
</comment>
<evidence type="ECO:0000313" key="1">
    <source>
        <dbReference type="EMBL" id="GFY78756.1"/>
    </source>
</evidence>